<accession>A0A117IGY5</accession>
<dbReference type="EMBL" id="BCSZ01000079">
    <property type="protein sequence ID" value="GAT06503.1"/>
    <property type="molecule type" value="Genomic_DNA"/>
</dbReference>
<reference evidence="1 2" key="1">
    <citation type="journal article" date="2016" name="Genome Announc.">
        <title>Draft Genome Sequences of Five Rapidly Growing Mycobacterium Species, M. thermoresistibile, M. fortuitum subsp. acetamidolyticum, M. canariasense, M. brisbanense, and M. novocastrense.</title>
        <authorList>
            <person name="Katahira K."/>
            <person name="Ogura Y."/>
            <person name="Gotoh Y."/>
            <person name="Hayashi T."/>
        </authorList>
    </citation>
    <scope>NUCLEOTIDE SEQUENCE [LARGE SCALE GENOMIC DNA]</scope>
    <source>
        <strain evidence="1 2">JCM6368</strain>
    </source>
</reference>
<dbReference type="RefSeq" id="WP_061265674.1">
    <property type="nucleotide sequence ID" value="NZ_BCSZ01000079.1"/>
</dbReference>
<gene>
    <name evidence="1" type="ORF">RMCFA_6614</name>
</gene>
<organism evidence="1 2">
    <name type="scientific">Mycolicibacterium fortuitum subsp. acetamidolyticum</name>
    <dbReference type="NCBI Taxonomy" id="144550"/>
    <lineage>
        <taxon>Bacteria</taxon>
        <taxon>Bacillati</taxon>
        <taxon>Actinomycetota</taxon>
        <taxon>Actinomycetes</taxon>
        <taxon>Mycobacteriales</taxon>
        <taxon>Mycobacteriaceae</taxon>
        <taxon>Mycolicibacterium</taxon>
    </lineage>
</organism>
<comment type="caution">
    <text evidence="1">The sequence shown here is derived from an EMBL/GenBank/DDBJ whole genome shotgun (WGS) entry which is preliminary data.</text>
</comment>
<protein>
    <submittedName>
        <fullName evidence="1">Uncharacterized protein</fullName>
    </submittedName>
</protein>
<dbReference type="AlphaFoldDB" id="A0A117IGY5"/>
<name>A0A117IGY5_MYCFO</name>
<evidence type="ECO:0000313" key="2">
    <source>
        <dbReference type="Proteomes" id="UP000069705"/>
    </source>
</evidence>
<dbReference type="Proteomes" id="UP000069705">
    <property type="component" value="Unassembled WGS sequence"/>
</dbReference>
<proteinExistence type="predicted"/>
<sequence length="76" mass="8193">MPDSAGEAIDGGAPAAEVASTLPLRKRQQKVPLNTYVRPGTQQRIEVLKDRGYAVTDIVDTALNEFLDRAGVPQSE</sequence>
<reference evidence="2" key="2">
    <citation type="submission" date="2016-02" db="EMBL/GenBank/DDBJ databases">
        <title>Draft genome sequence of five rapidly growing Mycobacterium species.</title>
        <authorList>
            <person name="Katahira K."/>
            <person name="Gotou Y."/>
            <person name="Iida K."/>
            <person name="Ogura Y."/>
            <person name="Hayashi T."/>
        </authorList>
    </citation>
    <scope>NUCLEOTIDE SEQUENCE [LARGE SCALE GENOMIC DNA]</scope>
    <source>
        <strain evidence="2">JCM6368</strain>
    </source>
</reference>
<evidence type="ECO:0000313" key="1">
    <source>
        <dbReference type="EMBL" id="GAT06503.1"/>
    </source>
</evidence>